<dbReference type="OrthoDB" id="3520682at2759"/>
<dbReference type="AlphaFoldDB" id="A0A8H6EL12"/>
<organism evidence="1 2">
    <name type="scientific">Botrytis fragariae</name>
    <dbReference type="NCBI Taxonomy" id="1964551"/>
    <lineage>
        <taxon>Eukaryota</taxon>
        <taxon>Fungi</taxon>
        <taxon>Dikarya</taxon>
        <taxon>Ascomycota</taxon>
        <taxon>Pezizomycotina</taxon>
        <taxon>Leotiomycetes</taxon>
        <taxon>Helotiales</taxon>
        <taxon>Sclerotiniaceae</taxon>
        <taxon>Botrytis</taxon>
    </lineage>
</organism>
<gene>
    <name evidence="1" type="ORF">Bfra_011537</name>
</gene>
<proteinExistence type="predicted"/>
<dbReference type="RefSeq" id="XP_037194721.1">
    <property type="nucleotide sequence ID" value="XM_037341864.1"/>
</dbReference>
<evidence type="ECO:0000313" key="2">
    <source>
        <dbReference type="Proteomes" id="UP000531561"/>
    </source>
</evidence>
<dbReference type="Proteomes" id="UP000531561">
    <property type="component" value="Unassembled WGS sequence"/>
</dbReference>
<name>A0A8H6EL12_9HELO</name>
<sequence>MDIEKVSFSSASSITDVEAVPIPVVARQSYFKRLVLRLFPNALSGSGKSNCFSLHDNGSSQSLANKLFTLKAAQEKASAATPRRIVFQMFDAPGKLPLSGHYAIQTKGEAYFLIRKELVLRRSRPLFDKVFGKGSLKDCNAFPAAILPDFDNDALGVFVEWTYDRGIRTMQSDDTFEEEVSPRQKSLNMIDFFMEILLFADRYSLDEFQDDFLELFMQSLKKDRSPLDIVHVRRFHERVSQDSKIRVFLVDLIAFIIQEIDAAGKLKEKSAALNCDLSNNKREILVELLHLLGGGKIRPPHGKFSDPRDAPSCVYHHHGSREKCPQIILACSFISECFN</sequence>
<dbReference type="EMBL" id="JABFCT010000005">
    <property type="protein sequence ID" value="KAF5875775.1"/>
    <property type="molecule type" value="Genomic_DNA"/>
</dbReference>
<evidence type="ECO:0008006" key="3">
    <source>
        <dbReference type="Google" id="ProtNLM"/>
    </source>
</evidence>
<reference evidence="1 2" key="1">
    <citation type="journal article" date="2020" name="Phytopathology">
        <title>A high-quality genome resource of Botrytis fragariae, a new and rapidly spreading fungal pathogen causing strawberry gray mold in the U.S.A.</title>
        <authorList>
            <person name="Wu Y."/>
            <person name="Saski C.A."/>
            <person name="Schnabel G."/>
            <person name="Xiao S."/>
            <person name="Hu M."/>
        </authorList>
    </citation>
    <scope>NUCLEOTIDE SEQUENCE [LARGE SCALE GENOMIC DNA]</scope>
    <source>
        <strain evidence="1 2">BVB16</strain>
    </source>
</reference>
<comment type="caution">
    <text evidence="1">The sequence shown here is derived from an EMBL/GenBank/DDBJ whole genome shotgun (WGS) entry which is preliminary data.</text>
</comment>
<dbReference type="GeneID" id="59265556"/>
<evidence type="ECO:0000313" key="1">
    <source>
        <dbReference type="EMBL" id="KAF5875775.1"/>
    </source>
</evidence>
<protein>
    <recommendedName>
        <fullName evidence="3">BTB domain-containing protein</fullName>
    </recommendedName>
</protein>
<keyword evidence="2" id="KW-1185">Reference proteome</keyword>
<accession>A0A8H6EL12</accession>